<accession>A0A9P6NF04</accession>
<keyword evidence="4" id="KW-1185">Reference proteome</keyword>
<proteinExistence type="predicted"/>
<feature type="compositionally biased region" description="Polar residues" evidence="1">
    <location>
        <begin position="156"/>
        <end position="167"/>
    </location>
</feature>
<feature type="region of interest" description="Disordered" evidence="1">
    <location>
        <begin position="115"/>
        <end position="143"/>
    </location>
</feature>
<evidence type="ECO:0000313" key="4">
    <source>
        <dbReference type="Proteomes" id="UP000886653"/>
    </source>
</evidence>
<keyword evidence="2" id="KW-0472">Membrane</keyword>
<evidence type="ECO:0000256" key="1">
    <source>
        <dbReference type="SAM" id="MobiDB-lite"/>
    </source>
</evidence>
<dbReference type="Proteomes" id="UP000886653">
    <property type="component" value="Unassembled WGS sequence"/>
</dbReference>
<feature type="transmembrane region" description="Helical" evidence="2">
    <location>
        <begin position="209"/>
        <end position="232"/>
    </location>
</feature>
<organism evidence="3 4">
    <name type="scientific">Cronartium quercuum f. sp. fusiforme G11</name>
    <dbReference type="NCBI Taxonomy" id="708437"/>
    <lineage>
        <taxon>Eukaryota</taxon>
        <taxon>Fungi</taxon>
        <taxon>Dikarya</taxon>
        <taxon>Basidiomycota</taxon>
        <taxon>Pucciniomycotina</taxon>
        <taxon>Pucciniomycetes</taxon>
        <taxon>Pucciniales</taxon>
        <taxon>Coleosporiaceae</taxon>
        <taxon>Cronartium</taxon>
    </lineage>
</organism>
<gene>
    <name evidence="3" type="ORF">CROQUDRAFT_109854</name>
</gene>
<sequence length="268" mass="29106">MSSKRASKNMTWSPDILSKIPLPCTHWFLPIRPDHNTSQFYDGNLQEKVVKPDTMFLNVGGTVALHSRQKRPKSIFLLSLTLLISLPGLGARPQNSNSLDRELFPQISNILGVEVEPEPELKGRETENVSEQITRTLPSSIKNPAQFQEPLKNSSASLLIPGTTPSPTRVPSPEPSSAPSTLPPTTHDESNPPASEGDNSDGRDLSPGAIAAIVICSFIGFFGLLAILGMALRSVQNSVENEKELKRAKQARQSGIANRAAETREAQV</sequence>
<protein>
    <submittedName>
        <fullName evidence="3">Uncharacterized protein</fullName>
    </submittedName>
</protein>
<feature type="transmembrane region" description="Helical" evidence="2">
    <location>
        <begin position="75"/>
        <end position="91"/>
    </location>
</feature>
<dbReference type="AlphaFoldDB" id="A0A9P6NF04"/>
<dbReference type="EMBL" id="MU167348">
    <property type="protein sequence ID" value="KAG0142456.1"/>
    <property type="molecule type" value="Genomic_DNA"/>
</dbReference>
<evidence type="ECO:0000313" key="3">
    <source>
        <dbReference type="EMBL" id="KAG0142456.1"/>
    </source>
</evidence>
<comment type="caution">
    <text evidence="3">The sequence shown here is derived from an EMBL/GenBank/DDBJ whole genome shotgun (WGS) entry which is preliminary data.</text>
</comment>
<keyword evidence="2" id="KW-1133">Transmembrane helix</keyword>
<feature type="region of interest" description="Disordered" evidence="1">
    <location>
        <begin position="245"/>
        <end position="268"/>
    </location>
</feature>
<name>A0A9P6NF04_9BASI</name>
<feature type="compositionally biased region" description="Polar residues" evidence="1">
    <location>
        <begin position="129"/>
        <end position="143"/>
    </location>
</feature>
<reference evidence="3" key="1">
    <citation type="submission" date="2013-11" db="EMBL/GenBank/DDBJ databases">
        <title>Genome sequence of the fusiform rust pathogen reveals effectors for host alternation and coevolution with pine.</title>
        <authorList>
            <consortium name="DOE Joint Genome Institute"/>
            <person name="Smith K."/>
            <person name="Pendleton A."/>
            <person name="Kubisiak T."/>
            <person name="Anderson C."/>
            <person name="Salamov A."/>
            <person name="Aerts A."/>
            <person name="Riley R."/>
            <person name="Clum A."/>
            <person name="Lindquist E."/>
            <person name="Ence D."/>
            <person name="Campbell M."/>
            <person name="Kronenberg Z."/>
            <person name="Feau N."/>
            <person name="Dhillon B."/>
            <person name="Hamelin R."/>
            <person name="Burleigh J."/>
            <person name="Smith J."/>
            <person name="Yandell M."/>
            <person name="Nelson C."/>
            <person name="Grigoriev I."/>
            <person name="Davis J."/>
        </authorList>
    </citation>
    <scope>NUCLEOTIDE SEQUENCE</scope>
    <source>
        <strain evidence="3">G11</strain>
    </source>
</reference>
<evidence type="ECO:0000256" key="2">
    <source>
        <dbReference type="SAM" id="Phobius"/>
    </source>
</evidence>
<feature type="region of interest" description="Disordered" evidence="1">
    <location>
        <begin position="156"/>
        <end position="203"/>
    </location>
</feature>
<keyword evidence="2" id="KW-0812">Transmembrane</keyword>